<evidence type="ECO:0000313" key="5">
    <source>
        <dbReference type="Proteomes" id="UP000184188"/>
    </source>
</evidence>
<dbReference type="RefSeq" id="XP_022578954.1">
    <property type="nucleotide sequence ID" value="XM_022723746.1"/>
</dbReference>
<keyword evidence="1" id="KW-0808">Transferase</keyword>
<proteinExistence type="predicted"/>
<dbReference type="GO" id="GO:0016746">
    <property type="term" value="F:acyltransferase activity"/>
    <property type="evidence" value="ECO:0007669"/>
    <property type="project" value="UniProtKB-KW"/>
</dbReference>
<name>A0A1L9SBA2_9EURO</name>
<evidence type="ECO:0000313" key="4">
    <source>
        <dbReference type="EMBL" id="OJJ44444.1"/>
    </source>
</evidence>
<dbReference type="Pfam" id="PF22664">
    <property type="entry name" value="TRI-like_N"/>
    <property type="match status" value="1"/>
</dbReference>
<reference evidence="5" key="1">
    <citation type="journal article" date="2017" name="Genome Biol.">
        <title>Comparative genomics reveals high biological diversity and specific adaptations in the industrially and medically important fungal genus Aspergillus.</title>
        <authorList>
            <person name="de Vries R.P."/>
            <person name="Riley R."/>
            <person name="Wiebenga A."/>
            <person name="Aguilar-Osorio G."/>
            <person name="Amillis S."/>
            <person name="Uchima C.A."/>
            <person name="Anderluh G."/>
            <person name="Asadollahi M."/>
            <person name="Askin M."/>
            <person name="Barry K."/>
            <person name="Battaglia E."/>
            <person name="Bayram O."/>
            <person name="Benocci T."/>
            <person name="Braus-Stromeyer S.A."/>
            <person name="Caldana C."/>
            <person name="Canovas D."/>
            <person name="Cerqueira G.C."/>
            <person name="Chen F."/>
            <person name="Chen W."/>
            <person name="Choi C."/>
            <person name="Clum A."/>
            <person name="Dos Santos R.A."/>
            <person name="Damasio A.R."/>
            <person name="Diallinas G."/>
            <person name="Emri T."/>
            <person name="Fekete E."/>
            <person name="Flipphi M."/>
            <person name="Freyberg S."/>
            <person name="Gallo A."/>
            <person name="Gournas C."/>
            <person name="Habgood R."/>
            <person name="Hainaut M."/>
            <person name="Harispe M.L."/>
            <person name="Henrissat B."/>
            <person name="Hilden K.S."/>
            <person name="Hope R."/>
            <person name="Hossain A."/>
            <person name="Karabika E."/>
            <person name="Karaffa L."/>
            <person name="Karanyi Z."/>
            <person name="Krasevec N."/>
            <person name="Kuo A."/>
            <person name="Kusch H."/>
            <person name="LaButti K."/>
            <person name="Lagendijk E.L."/>
            <person name="Lapidus A."/>
            <person name="Levasseur A."/>
            <person name="Lindquist E."/>
            <person name="Lipzen A."/>
            <person name="Logrieco A.F."/>
            <person name="MacCabe A."/>
            <person name="Maekelae M.R."/>
            <person name="Malavazi I."/>
            <person name="Melin P."/>
            <person name="Meyer V."/>
            <person name="Mielnichuk N."/>
            <person name="Miskei M."/>
            <person name="Molnar A.P."/>
            <person name="Mule G."/>
            <person name="Ngan C.Y."/>
            <person name="Orejas M."/>
            <person name="Orosz E."/>
            <person name="Ouedraogo J.P."/>
            <person name="Overkamp K.M."/>
            <person name="Park H.-S."/>
            <person name="Perrone G."/>
            <person name="Piumi F."/>
            <person name="Punt P.J."/>
            <person name="Ram A.F."/>
            <person name="Ramon A."/>
            <person name="Rauscher S."/>
            <person name="Record E."/>
            <person name="Riano-Pachon D.M."/>
            <person name="Robert V."/>
            <person name="Roehrig J."/>
            <person name="Ruller R."/>
            <person name="Salamov A."/>
            <person name="Salih N.S."/>
            <person name="Samson R.A."/>
            <person name="Sandor E."/>
            <person name="Sanguinetti M."/>
            <person name="Schuetze T."/>
            <person name="Sepcic K."/>
            <person name="Shelest E."/>
            <person name="Sherlock G."/>
            <person name="Sophianopoulou V."/>
            <person name="Squina F.M."/>
            <person name="Sun H."/>
            <person name="Susca A."/>
            <person name="Todd R.B."/>
            <person name="Tsang A."/>
            <person name="Unkles S.E."/>
            <person name="van de Wiele N."/>
            <person name="van Rossen-Uffink D."/>
            <person name="Oliveira J.V."/>
            <person name="Vesth T.C."/>
            <person name="Visser J."/>
            <person name="Yu J.-H."/>
            <person name="Zhou M."/>
            <person name="Andersen M.R."/>
            <person name="Archer D.B."/>
            <person name="Baker S.E."/>
            <person name="Benoit I."/>
            <person name="Brakhage A.A."/>
            <person name="Braus G.H."/>
            <person name="Fischer R."/>
            <person name="Frisvad J.C."/>
            <person name="Goldman G.H."/>
            <person name="Houbraken J."/>
            <person name="Oakley B."/>
            <person name="Pocsi I."/>
            <person name="Scazzocchio C."/>
            <person name="Seiboth B."/>
            <person name="vanKuyk P.A."/>
            <person name="Wortman J."/>
            <person name="Dyer P.S."/>
            <person name="Grigoriev I.V."/>
        </authorList>
    </citation>
    <scope>NUCLEOTIDE SEQUENCE [LARGE SCALE GENOMIC DNA]</scope>
    <source>
        <strain evidence="5">CBS 506.65</strain>
    </source>
</reference>
<dbReference type="STRING" id="1073090.A0A1L9SBA2"/>
<evidence type="ECO:0000256" key="1">
    <source>
        <dbReference type="ARBA" id="ARBA00022679"/>
    </source>
</evidence>
<evidence type="ECO:0000256" key="2">
    <source>
        <dbReference type="ARBA" id="ARBA00023315"/>
    </source>
</evidence>
<dbReference type="VEuPathDB" id="FungiDB:ASPZODRAFT_135268"/>
<accession>A0A1L9SBA2</accession>
<organism evidence="4 5">
    <name type="scientific">Penicilliopsis zonata CBS 506.65</name>
    <dbReference type="NCBI Taxonomy" id="1073090"/>
    <lineage>
        <taxon>Eukaryota</taxon>
        <taxon>Fungi</taxon>
        <taxon>Dikarya</taxon>
        <taxon>Ascomycota</taxon>
        <taxon>Pezizomycotina</taxon>
        <taxon>Eurotiomycetes</taxon>
        <taxon>Eurotiomycetidae</taxon>
        <taxon>Eurotiales</taxon>
        <taxon>Aspergillaceae</taxon>
        <taxon>Penicilliopsis</taxon>
    </lineage>
</organism>
<dbReference type="Proteomes" id="UP000184188">
    <property type="component" value="Unassembled WGS sequence"/>
</dbReference>
<feature type="domain" description="Trichothecene 3-O-acetyltransferase-like N-terminal" evidence="3">
    <location>
        <begin position="1"/>
        <end position="61"/>
    </location>
</feature>
<dbReference type="Gene3D" id="3.30.559.10">
    <property type="entry name" value="Chloramphenicol acetyltransferase-like domain"/>
    <property type="match status" value="1"/>
</dbReference>
<dbReference type="InterPro" id="IPR054710">
    <property type="entry name" value="Tri101-like_N"/>
</dbReference>
<dbReference type="AlphaFoldDB" id="A0A1L9SBA2"/>
<protein>
    <recommendedName>
        <fullName evidence="3">Trichothecene 3-O-acetyltransferase-like N-terminal domain-containing protein</fullName>
    </recommendedName>
</protein>
<dbReference type="EMBL" id="KV878348">
    <property type="protein sequence ID" value="OJJ44444.1"/>
    <property type="molecule type" value="Genomic_DNA"/>
</dbReference>
<keyword evidence="5" id="KW-1185">Reference proteome</keyword>
<keyword evidence="2" id="KW-0012">Acyltransferase</keyword>
<evidence type="ECO:0000259" key="3">
    <source>
        <dbReference type="Pfam" id="PF22664"/>
    </source>
</evidence>
<dbReference type="InterPro" id="IPR023213">
    <property type="entry name" value="CAT-like_dom_sf"/>
</dbReference>
<dbReference type="OrthoDB" id="1862401at2759"/>
<dbReference type="GeneID" id="34610211"/>
<gene>
    <name evidence="4" type="ORF">ASPZODRAFT_135268</name>
</gene>
<sequence length="81" mass="8812">MLDESLLAPRPTLSNTDEERLVFLVQATFIEGGSLLTFTGQHGAMDMTGQSQVIRLLAKACRREPFTLDELSVGNMDRGGG</sequence>